<name>A0ACC0LQL5_RHOML</name>
<proteinExistence type="predicted"/>
<comment type="caution">
    <text evidence="1">The sequence shown here is derived from an EMBL/GenBank/DDBJ whole genome shotgun (WGS) entry which is preliminary data.</text>
</comment>
<evidence type="ECO:0000313" key="1">
    <source>
        <dbReference type="EMBL" id="KAI8530649.1"/>
    </source>
</evidence>
<organism evidence="1 2">
    <name type="scientific">Rhododendron molle</name>
    <name type="common">Chinese azalea</name>
    <name type="synonym">Azalea mollis</name>
    <dbReference type="NCBI Taxonomy" id="49168"/>
    <lineage>
        <taxon>Eukaryota</taxon>
        <taxon>Viridiplantae</taxon>
        <taxon>Streptophyta</taxon>
        <taxon>Embryophyta</taxon>
        <taxon>Tracheophyta</taxon>
        <taxon>Spermatophyta</taxon>
        <taxon>Magnoliopsida</taxon>
        <taxon>eudicotyledons</taxon>
        <taxon>Gunneridae</taxon>
        <taxon>Pentapetalae</taxon>
        <taxon>asterids</taxon>
        <taxon>Ericales</taxon>
        <taxon>Ericaceae</taxon>
        <taxon>Ericoideae</taxon>
        <taxon>Rhodoreae</taxon>
        <taxon>Rhododendron</taxon>
    </lineage>
</organism>
<sequence>MDIKLPFVRGFPKQNRRTDGSARTVYYIANFTGDLEEVASSLLVDETTIVYEACADFREKYGHIFPIGSIKVWDSDEPMLAWADKMIWFSFLITSHKSWPDFWDDNKLRSGFKLVFGCERSWTFDVVVLMTNLEPVYFDWSTTTHEFQESSLMPFVIDDLGTPRDLRTSCFPSMMSTKQNIMQFGYDCGSGKCIFKVFGK</sequence>
<keyword evidence="2" id="KW-1185">Reference proteome</keyword>
<reference evidence="1" key="1">
    <citation type="submission" date="2022-02" db="EMBL/GenBank/DDBJ databases">
        <title>Plant Genome Project.</title>
        <authorList>
            <person name="Zhang R.-G."/>
        </authorList>
    </citation>
    <scope>NUCLEOTIDE SEQUENCE</scope>
    <source>
        <strain evidence="1">AT1</strain>
    </source>
</reference>
<protein>
    <submittedName>
        <fullName evidence="1">Uncharacterized protein</fullName>
    </submittedName>
</protein>
<accession>A0ACC0LQL5</accession>
<dbReference type="Proteomes" id="UP001062846">
    <property type="component" value="Chromosome 11"/>
</dbReference>
<dbReference type="EMBL" id="CM046398">
    <property type="protein sequence ID" value="KAI8530649.1"/>
    <property type="molecule type" value="Genomic_DNA"/>
</dbReference>
<evidence type="ECO:0000313" key="2">
    <source>
        <dbReference type="Proteomes" id="UP001062846"/>
    </source>
</evidence>
<gene>
    <name evidence="1" type="ORF">RHMOL_Rhmol11G0076000</name>
</gene>